<protein>
    <submittedName>
        <fullName evidence="1">SIMPL domain-containing protein</fullName>
    </submittedName>
</protein>
<sequence length="210" mass="23183">MEKSRVLTVFGTASLRVAPDIAEIQVGVVTEDTSLEQALQENSSKMNQVINSLLQLGIPEEDIRTTTFRIQPMYDYVDGQQVFRGYQVTNMVSVRISDITQVGLIVDTAVRNGANQISDLNFMLSNPNEIYRAALSEALLDATANAMTLTNTMQVNMDPIPIRVDELPQSVSPEPRMYSMAEVTSGTPIQPGEIVVEANIEAKFQYGSDY</sequence>
<name>A0A2I0QTG1_9BACI</name>
<keyword evidence="2" id="KW-1185">Reference proteome</keyword>
<dbReference type="PANTHER" id="PTHR34387">
    <property type="entry name" value="SLR1258 PROTEIN"/>
    <property type="match status" value="1"/>
</dbReference>
<dbReference type="AlphaFoldDB" id="A0A2I0QTG1"/>
<dbReference type="Pfam" id="PF04402">
    <property type="entry name" value="SIMPL"/>
    <property type="match status" value="1"/>
</dbReference>
<organism evidence="1 2">
    <name type="scientific">Halalkalibacillus sediminis</name>
    <dbReference type="NCBI Taxonomy" id="2018042"/>
    <lineage>
        <taxon>Bacteria</taxon>
        <taxon>Bacillati</taxon>
        <taxon>Bacillota</taxon>
        <taxon>Bacilli</taxon>
        <taxon>Bacillales</taxon>
        <taxon>Bacillaceae</taxon>
        <taxon>Halalkalibacillus</taxon>
    </lineage>
</organism>
<dbReference type="RefSeq" id="WP_101331207.1">
    <property type="nucleotide sequence ID" value="NZ_PJNH01000002.1"/>
</dbReference>
<dbReference type="Proteomes" id="UP000243524">
    <property type="component" value="Unassembled WGS sequence"/>
</dbReference>
<dbReference type="EMBL" id="PJNH01000002">
    <property type="protein sequence ID" value="PKR77599.1"/>
    <property type="molecule type" value="Genomic_DNA"/>
</dbReference>
<gene>
    <name evidence="1" type="ORF">CEY16_06575</name>
</gene>
<dbReference type="PANTHER" id="PTHR34387:SF1">
    <property type="entry name" value="PERIPLASMIC IMMUNOGENIC PROTEIN"/>
    <property type="match status" value="1"/>
</dbReference>
<proteinExistence type="predicted"/>
<dbReference type="OrthoDB" id="9785192at2"/>
<dbReference type="InterPro" id="IPR007497">
    <property type="entry name" value="SIMPL/DUF541"/>
</dbReference>
<dbReference type="GO" id="GO:0006974">
    <property type="term" value="P:DNA damage response"/>
    <property type="evidence" value="ECO:0007669"/>
    <property type="project" value="TreeGrafter"/>
</dbReference>
<evidence type="ECO:0000313" key="2">
    <source>
        <dbReference type="Proteomes" id="UP000243524"/>
    </source>
</evidence>
<comment type="caution">
    <text evidence="1">The sequence shown here is derived from an EMBL/GenBank/DDBJ whole genome shotgun (WGS) entry which is preliminary data.</text>
</comment>
<accession>A0A2I0QTG1</accession>
<evidence type="ECO:0000313" key="1">
    <source>
        <dbReference type="EMBL" id="PKR77599.1"/>
    </source>
</evidence>
<dbReference type="Gene3D" id="3.30.110.170">
    <property type="entry name" value="Protein of unknown function (DUF541), domain 1"/>
    <property type="match status" value="1"/>
</dbReference>
<dbReference type="InterPro" id="IPR052022">
    <property type="entry name" value="26kDa_periplasmic_antigen"/>
</dbReference>
<reference evidence="1 2" key="1">
    <citation type="submission" date="2017-06" db="EMBL/GenBank/DDBJ databases">
        <title>the draft geome sequence of Illustriluteabacillus marina B3227.</title>
        <authorList>
            <person name="He R.-H."/>
            <person name="Du Z.-J."/>
        </authorList>
    </citation>
    <scope>NUCLEOTIDE SEQUENCE [LARGE SCALE GENOMIC DNA]</scope>
    <source>
        <strain evidence="1 2">B3227</strain>
    </source>
</reference>
<dbReference type="Gene3D" id="3.30.70.2970">
    <property type="entry name" value="Protein of unknown function (DUF541), domain 2"/>
    <property type="match status" value="1"/>
</dbReference>